<sequence length="307" mass="33148">MNIKALYPKLPILGSIVAIATPMFADGKLDLPSLKSLLDWHVEQGTHGIVIVGTSGESPTVNVEEHCELIKVAVEHIAGRIPVIAGTGGNSTLEAIELTSYAKSVGADASLQVVPYYNKPTQEGIYQHFKTIAEKVDLPVILYNVPGRTVADMSNATILRLAQVPGINGLKDATGNLERVCDLINGLKRQGSDHFAVFSGDDLTAIFLMLMGGHGNISVTANIAPKEMSMLCEAAISGELLTAREIHLKLLKLHQLMFVEPNPIPVKWALHEMGKVDSGIRLPLLPMSVSLRENLKNELTQLGLLKE</sequence>
<evidence type="ECO:0000256" key="13">
    <source>
        <dbReference type="PIRNR" id="PIRNR001365"/>
    </source>
</evidence>
<name>A0A1W1Y4L8_9BURK</name>
<comment type="similarity">
    <text evidence="3 12 13">Belongs to the DapA family.</text>
</comment>
<evidence type="ECO:0000256" key="15">
    <source>
        <dbReference type="PIRSR" id="PIRSR001365-2"/>
    </source>
</evidence>
<evidence type="ECO:0000256" key="1">
    <source>
        <dbReference type="ARBA" id="ARBA00003294"/>
    </source>
</evidence>
<feature type="chain" id="PRO_5010717181" description="4-hydroxy-tetrahydrodipicolinate synthase" evidence="16">
    <location>
        <begin position="21"/>
        <end position="307"/>
    </location>
</feature>
<dbReference type="GO" id="GO:0008840">
    <property type="term" value="F:4-hydroxy-tetrahydrodipicolinate synthase activity"/>
    <property type="evidence" value="ECO:0007669"/>
    <property type="project" value="UniProtKB-UniRule"/>
</dbReference>
<keyword evidence="9 12" id="KW-0456">Lyase</keyword>
<evidence type="ECO:0000256" key="7">
    <source>
        <dbReference type="ARBA" id="ARBA00022915"/>
    </source>
</evidence>
<dbReference type="SUPFAM" id="SSF51569">
    <property type="entry name" value="Aldolase"/>
    <property type="match status" value="1"/>
</dbReference>
<dbReference type="Gene3D" id="3.20.20.70">
    <property type="entry name" value="Aldolase class I"/>
    <property type="match status" value="1"/>
</dbReference>
<dbReference type="SMART" id="SM01130">
    <property type="entry name" value="DHDPS"/>
    <property type="match status" value="1"/>
</dbReference>
<evidence type="ECO:0000256" key="4">
    <source>
        <dbReference type="ARBA" id="ARBA00012086"/>
    </source>
</evidence>
<dbReference type="PROSITE" id="PS00666">
    <property type="entry name" value="DHDPS_2"/>
    <property type="match status" value="1"/>
</dbReference>
<keyword evidence="5 12" id="KW-0963">Cytoplasm</keyword>
<dbReference type="UniPathway" id="UPA00034">
    <property type="reaction ID" value="UER00017"/>
</dbReference>
<feature type="signal peptide" evidence="16">
    <location>
        <begin position="1"/>
        <end position="20"/>
    </location>
</feature>
<dbReference type="PRINTS" id="PR00146">
    <property type="entry name" value="DHPICSNTHASE"/>
</dbReference>
<evidence type="ECO:0000256" key="16">
    <source>
        <dbReference type="SAM" id="SignalP"/>
    </source>
</evidence>
<proteinExistence type="inferred from homology"/>
<comment type="subunit">
    <text evidence="12">Homotetramer; dimer of dimers.</text>
</comment>
<gene>
    <name evidence="12" type="primary">dapA</name>
    <name evidence="17" type="ORF">SAMN06296008_101376</name>
</gene>
<evidence type="ECO:0000256" key="6">
    <source>
        <dbReference type="ARBA" id="ARBA00022605"/>
    </source>
</evidence>
<dbReference type="GO" id="GO:0009089">
    <property type="term" value="P:lysine biosynthetic process via diaminopimelate"/>
    <property type="evidence" value="ECO:0007669"/>
    <property type="project" value="UniProtKB-UniRule"/>
</dbReference>
<dbReference type="Pfam" id="PF00701">
    <property type="entry name" value="DHDPS"/>
    <property type="match status" value="1"/>
</dbReference>
<accession>A0A1W1Y4L8</accession>
<dbReference type="Proteomes" id="UP000192708">
    <property type="component" value="Unassembled WGS sequence"/>
</dbReference>
<evidence type="ECO:0000256" key="12">
    <source>
        <dbReference type="HAMAP-Rule" id="MF_00418"/>
    </source>
</evidence>
<evidence type="ECO:0000256" key="11">
    <source>
        <dbReference type="ARBA" id="ARBA00047836"/>
    </source>
</evidence>
<evidence type="ECO:0000313" key="18">
    <source>
        <dbReference type="Proteomes" id="UP000192708"/>
    </source>
</evidence>
<dbReference type="HAMAP" id="MF_00418">
    <property type="entry name" value="DapA"/>
    <property type="match status" value="1"/>
</dbReference>
<dbReference type="PANTHER" id="PTHR12128:SF66">
    <property type="entry name" value="4-HYDROXY-2-OXOGLUTARATE ALDOLASE, MITOCHONDRIAL"/>
    <property type="match status" value="1"/>
</dbReference>
<feature type="active site" description="Schiff-base intermediate with substrate" evidence="12 14">
    <location>
        <position position="171"/>
    </location>
</feature>
<dbReference type="EMBL" id="FWXJ01000001">
    <property type="protein sequence ID" value="SMC31106.1"/>
    <property type="molecule type" value="Genomic_DNA"/>
</dbReference>
<protein>
    <recommendedName>
        <fullName evidence="4 12">4-hydroxy-tetrahydrodipicolinate synthase</fullName>
        <shortName evidence="12">HTPA synthase</shortName>
        <ecNumber evidence="4 12">4.3.3.7</ecNumber>
    </recommendedName>
</protein>
<evidence type="ECO:0000256" key="9">
    <source>
        <dbReference type="ARBA" id="ARBA00023239"/>
    </source>
</evidence>
<evidence type="ECO:0000256" key="3">
    <source>
        <dbReference type="ARBA" id="ARBA00007592"/>
    </source>
</evidence>
<comment type="function">
    <text evidence="1 12">Catalyzes the condensation of (S)-aspartate-beta-semialdehyde [(S)-ASA] and pyruvate to 4-hydroxy-tetrahydrodipicolinate (HTPA).</text>
</comment>
<evidence type="ECO:0000313" key="17">
    <source>
        <dbReference type="EMBL" id="SMC31106.1"/>
    </source>
</evidence>
<reference evidence="17 18" key="1">
    <citation type="submission" date="2017-04" db="EMBL/GenBank/DDBJ databases">
        <authorList>
            <person name="Afonso C.L."/>
            <person name="Miller P.J."/>
            <person name="Scott M.A."/>
            <person name="Spackman E."/>
            <person name="Goraichik I."/>
            <person name="Dimitrov K.M."/>
            <person name="Suarez D.L."/>
            <person name="Swayne D.E."/>
        </authorList>
    </citation>
    <scope>NUCLEOTIDE SEQUENCE [LARGE SCALE GENOMIC DNA]</scope>
    <source>
        <strain evidence="17 18">VK13</strain>
    </source>
</reference>
<comment type="catalytic activity">
    <reaction evidence="11 12">
        <text>L-aspartate 4-semialdehyde + pyruvate = (2S,4S)-4-hydroxy-2,3,4,5-tetrahydrodipicolinate + H2O + H(+)</text>
        <dbReference type="Rhea" id="RHEA:34171"/>
        <dbReference type="ChEBI" id="CHEBI:15361"/>
        <dbReference type="ChEBI" id="CHEBI:15377"/>
        <dbReference type="ChEBI" id="CHEBI:15378"/>
        <dbReference type="ChEBI" id="CHEBI:67139"/>
        <dbReference type="ChEBI" id="CHEBI:537519"/>
        <dbReference type="EC" id="4.3.3.7"/>
    </reaction>
</comment>
<keyword evidence="7 12" id="KW-0220">Diaminopimelate biosynthesis</keyword>
<evidence type="ECO:0000256" key="2">
    <source>
        <dbReference type="ARBA" id="ARBA00005120"/>
    </source>
</evidence>
<feature type="active site" description="Proton donor/acceptor" evidence="12 14">
    <location>
        <position position="143"/>
    </location>
</feature>
<dbReference type="InterPro" id="IPR013785">
    <property type="entry name" value="Aldolase_TIM"/>
</dbReference>
<keyword evidence="6 12" id="KW-0028">Amino-acid biosynthesis</keyword>
<dbReference type="InterPro" id="IPR002220">
    <property type="entry name" value="DapA-like"/>
</dbReference>
<organism evidence="17 18">
    <name type="scientific">Polynucleobacter kasalickyi</name>
    <dbReference type="NCBI Taxonomy" id="1938817"/>
    <lineage>
        <taxon>Bacteria</taxon>
        <taxon>Pseudomonadati</taxon>
        <taxon>Pseudomonadota</taxon>
        <taxon>Betaproteobacteria</taxon>
        <taxon>Burkholderiales</taxon>
        <taxon>Burkholderiaceae</taxon>
        <taxon>Polynucleobacter</taxon>
    </lineage>
</organism>
<evidence type="ECO:0000256" key="10">
    <source>
        <dbReference type="ARBA" id="ARBA00023270"/>
    </source>
</evidence>
<keyword evidence="8 12" id="KW-0457">Lysine biosynthesis</keyword>
<dbReference type="GO" id="GO:0019877">
    <property type="term" value="P:diaminopimelate biosynthetic process"/>
    <property type="evidence" value="ECO:0007669"/>
    <property type="project" value="UniProtKB-UniRule"/>
</dbReference>
<comment type="caution">
    <text evidence="12">Was originally thought to be a dihydrodipicolinate synthase (DHDPS), catalyzing the condensation of (S)-aspartate-beta-semialdehyde [(S)-ASA] and pyruvate to dihydrodipicolinate (DHDP). However, it was shown in E.coli that the product of the enzymatic reaction is not dihydrodipicolinate but in fact (4S)-4-hydroxy-2,3,4,5-tetrahydro-(2S)-dipicolinic acid (HTPA), and that the consecutive dehydration reaction leading to DHDP is not spontaneous but catalyzed by DapB.</text>
</comment>
<dbReference type="OrthoDB" id="9782828at2"/>
<dbReference type="EC" id="4.3.3.7" evidence="4 12"/>
<feature type="site" description="Part of a proton relay during catalysis" evidence="12">
    <location>
        <position position="54"/>
    </location>
</feature>
<dbReference type="RefSeq" id="WP_084282151.1">
    <property type="nucleotide sequence ID" value="NZ_FWXJ01000001.1"/>
</dbReference>
<feature type="binding site" evidence="12">
    <location>
        <position position="55"/>
    </location>
    <ligand>
        <name>pyruvate</name>
        <dbReference type="ChEBI" id="CHEBI:15361"/>
    </ligand>
</feature>
<keyword evidence="16" id="KW-0732">Signal</keyword>
<dbReference type="PIRSF" id="PIRSF001365">
    <property type="entry name" value="DHDPS"/>
    <property type="match status" value="1"/>
</dbReference>
<comment type="subcellular location">
    <subcellularLocation>
        <location evidence="12">Cytoplasm</location>
    </subcellularLocation>
</comment>
<dbReference type="GO" id="GO:0005829">
    <property type="term" value="C:cytosol"/>
    <property type="evidence" value="ECO:0007669"/>
    <property type="project" value="TreeGrafter"/>
</dbReference>
<feature type="site" description="Part of a proton relay during catalysis" evidence="12">
    <location>
        <position position="117"/>
    </location>
</feature>
<dbReference type="CDD" id="cd00950">
    <property type="entry name" value="DHDPS"/>
    <property type="match status" value="1"/>
</dbReference>
<dbReference type="InterPro" id="IPR020625">
    <property type="entry name" value="Schiff_base-form_aldolases_AS"/>
</dbReference>
<dbReference type="InterPro" id="IPR005263">
    <property type="entry name" value="DapA"/>
</dbReference>
<dbReference type="STRING" id="1938817.SAMN06296008_101376"/>
<keyword evidence="18" id="KW-1185">Reference proteome</keyword>
<dbReference type="NCBIfam" id="TIGR00674">
    <property type="entry name" value="dapA"/>
    <property type="match status" value="1"/>
</dbReference>
<dbReference type="PANTHER" id="PTHR12128">
    <property type="entry name" value="DIHYDRODIPICOLINATE SYNTHASE"/>
    <property type="match status" value="1"/>
</dbReference>
<evidence type="ECO:0000256" key="8">
    <source>
        <dbReference type="ARBA" id="ARBA00023154"/>
    </source>
</evidence>
<comment type="pathway">
    <text evidence="2 12">Amino-acid biosynthesis; L-lysine biosynthesis via DAP pathway; (S)-tetrahydrodipicolinate from L-aspartate: step 3/4.</text>
</comment>
<evidence type="ECO:0000256" key="5">
    <source>
        <dbReference type="ARBA" id="ARBA00022490"/>
    </source>
</evidence>
<feature type="binding site" evidence="12 15">
    <location>
        <position position="217"/>
    </location>
    <ligand>
        <name>pyruvate</name>
        <dbReference type="ChEBI" id="CHEBI:15361"/>
    </ligand>
</feature>
<keyword evidence="10 12" id="KW-0704">Schiff base</keyword>
<evidence type="ECO:0000256" key="14">
    <source>
        <dbReference type="PIRSR" id="PIRSR001365-1"/>
    </source>
</evidence>
<dbReference type="AlphaFoldDB" id="A0A1W1Y4L8"/>